<keyword evidence="1" id="KW-0472">Membrane</keyword>
<dbReference type="Proteomes" id="UP000004810">
    <property type="component" value="Unassembled WGS sequence"/>
</dbReference>
<dbReference type="EMBL" id="ADBV01001444">
    <property type="protein sequence ID" value="EJW84815.1"/>
    <property type="molecule type" value="Genomic_DNA"/>
</dbReference>
<keyword evidence="1" id="KW-0812">Transmembrane</keyword>
<evidence type="ECO:0000313" key="3">
    <source>
        <dbReference type="Proteomes" id="UP000004810"/>
    </source>
</evidence>
<dbReference type="AlphaFoldDB" id="J9BC98"/>
<keyword evidence="1" id="KW-1133">Transmembrane helix</keyword>
<comment type="caution">
    <text evidence="2">The sequence shown here is derived from an EMBL/GenBank/DDBJ whole genome shotgun (WGS) entry which is preliminary data.</text>
</comment>
<accession>J9BC98</accession>
<organism evidence="2 3">
    <name type="scientific">Wuchereria bancrofti</name>
    <dbReference type="NCBI Taxonomy" id="6293"/>
    <lineage>
        <taxon>Eukaryota</taxon>
        <taxon>Metazoa</taxon>
        <taxon>Ecdysozoa</taxon>
        <taxon>Nematoda</taxon>
        <taxon>Chromadorea</taxon>
        <taxon>Rhabditida</taxon>
        <taxon>Spirurina</taxon>
        <taxon>Spiruromorpha</taxon>
        <taxon>Filarioidea</taxon>
        <taxon>Onchocercidae</taxon>
        <taxon>Wuchereria</taxon>
    </lineage>
</organism>
<evidence type="ECO:0000313" key="2">
    <source>
        <dbReference type="EMBL" id="EJW84815.1"/>
    </source>
</evidence>
<name>J9BC98_WUCBA</name>
<gene>
    <name evidence="2" type="ORF">WUBG_04273</name>
</gene>
<proteinExistence type="predicted"/>
<evidence type="ECO:0000256" key="1">
    <source>
        <dbReference type="SAM" id="Phobius"/>
    </source>
</evidence>
<sequence length="114" mass="12554">MPNKSLKKNVQTTTAPHRGFNEKAREMLLDRKNPEEINNNYCANKHSHLFDQNSGTKKNEVIVVVTVIAITITITATTTITTTTITSATINAVARTILTALTLLSQQLLLNIAH</sequence>
<reference evidence="3" key="1">
    <citation type="submission" date="2012-08" db="EMBL/GenBank/DDBJ databases">
        <title>The Genome Sequence of Wuchereria bancrofti.</title>
        <authorList>
            <person name="Nutman T.B."/>
            <person name="Fink D.L."/>
            <person name="Russ C."/>
            <person name="Young S."/>
            <person name="Zeng Q."/>
            <person name="Koehrsen M."/>
            <person name="Alvarado L."/>
            <person name="Berlin A."/>
            <person name="Chapman S.B."/>
            <person name="Chen Z."/>
            <person name="Freedman E."/>
            <person name="Gellesch M."/>
            <person name="Goldberg J."/>
            <person name="Griggs A."/>
            <person name="Gujja S."/>
            <person name="Heilman E.R."/>
            <person name="Heiman D."/>
            <person name="Hepburn T."/>
            <person name="Howarth C."/>
            <person name="Jen D."/>
            <person name="Larson L."/>
            <person name="Lewis B."/>
            <person name="Mehta T."/>
            <person name="Park D."/>
            <person name="Pearson M."/>
            <person name="Roberts A."/>
            <person name="Saif S."/>
            <person name="Shea T."/>
            <person name="Shenoy N."/>
            <person name="Sisk P."/>
            <person name="Stolte C."/>
            <person name="Sykes S."/>
            <person name="Walk T."/>
            <person name="White J."/>
            <person name="Yandava C."/>
            <person name="Haas B."/>
            <person name="Henn M.R."/>
            <person name="Nusbaum C."/>
            <person name="Birren B."/>
        </authorList>
    </citation>
    <scope>NUCLEOTIDE SEQUENCE [LARGE SCALE GENOMIC DNA]</scope>
    <source>
        <strain evidence="3">NA</strain>
    </source>
</reference>
<feature type="transmembrane region" description="Helical" evidence="1">
    <location>
        <begin position="61"/>
        <end position="80"/>
    </location>
</feature>
<protein>
    <submittedName>
        <fullName evidence="2">Uncharacterized protein</fullName>
    </submittedName>
</protein>